<dbReference type="Proteomes" id="UP001295444">
    <property type="component" value="Chromosome 06"/>
</dbReference>
<sequence>DMVRFCILTRIFAFQGIWPSRYSPEVTYRDLTQRHCPSIISYQMHVGNCSPFPLSKRTDSSWYRYHGCLIRTMME</sequence>
<dbReference type="AlphaFoldDB" id="A0AAD1SEG5"/>
<feature type="non-terminal residue" evidence="1">
    <location>
        <position position="1"/>
    </location>
</feature>
<dbReference type="EMBL" id="OW240917">
    <property type="protein sequence ID" value="CAH2299979.1"/>
    <property type="molecule type" value="Genomic_DNA"/>
</dbReference>
<organism evidence="1 2">
    <name type="scientific">Pelobates cultripes</name>
    <name type="common">Western spadefoot toad</name>
    <dbReference type="NCBI Taxonomy" id="61616"/>
    <lineage>
        <taxon>Eukaryota</taxon>
        <taxon>Metazoa</taxon>
        <taxon>Chordata</taxon>
        <taxon>Craniata</taxon>
        <taxon>Vertebrata</taxon>
        <taxon>Euteleostomi</taxon>
        <taxon>Amphibia</taxon>
        <taxon>Batrachia</taxon>
        <taxon>Anura</taxon>
        <taxon>Pelobatoidea</taxon>
        <taxon>Pelobatidae</taxon>
        <taxon>Pelobates</taxon>
    </lineage>
</organism>
<proteinExistence type="predicted"/>
<evidence type="ECO:0000313" key="1">
    <source>
        <dbReference type="EMBL" id="CAH2299979.1"/>
    </source>
</evidence>
<evidence type="ECO:0000313" key="2">
    <source>
        <dbReference type="Proteomes" id="UP001295444"/>
    </source>
</evidence>
<name>A0AAD1SEG5_PELCU</name>
<accession>A0AAD1SEG5</accession>
<keyword evidence="2" id="KW-1185">Reference proteome</keyword>
<gene>
    <name evidence="1" type="ORF">PECUL_23A053717</name>
</gene>
<reference evidence="1" key="1">
    <citation type="submission" date="2022-03" db="EMBL/GenBank/DDBJ databases">
        <authorList>
            <person name="Alioto T."/>
            <person name="Alioto T."/>
            <person name="Gomez Garrido J."/>
        </authorList>
    </citation>
    <scope>NUCLEOTIDE SEQUENCE</scope>
</reference>
<protein>
    <submittedName>
        <fullName evidence="1">Uncharacterized protein</fullName>
    </submittedName>
</protein>